<dbReference type="EC" id="2.1.1.-" evidence="6"/>
<evidence type="ECO:0000313" key="7">
    <source>
        <dbReference type="Proteomes" id="UP001380822"/>
    </source>
</evidence>
<dbReference type="GO" id="GO:0008168">
    <property type="term" value="F:methyltransferase activity"/>
    <property type="evidence" value="ECO:0007669"/>
    <property type="project" value="UniProtKB-KW"/>
</dbReference>
<keyword evidence="7" id="KW-1185">Reference proteome</keyword>
<name>A0ABU7ZQE5_9HYPH</name>
<keyword evidence="4" id="KW-0949">S-adenosyl-L-methionine</keyword>
<dbReference type="Gene3D" id="3.40.50.150">
    <property type="entry name" value="Vaccinia Virus protein VP39"/>
    <property type="match status" value="1"/>
</dbReference>
<dbReference type="PIRSF" id="PIRSF003085">
    <property type="entry name" value="CMAS"/>
    <property type="match status" value="1"/>
</dbReference>
<proteinExistence type="inferred from homology"/>
<evidence type="ECO:0000256" key="2">
    <source>
        <dbReference type="ARBA" id="ARBA00022603"/>
    </source>
</evidence>
<protein>
    <submittedName>
        <fullName evidence="6">Cyclopropane-fatty-acyl-phospholipid synthase family protein</fullName>
        <ecNumber evidence="6">2.1.1.-</ecNumber>
    </submittedName>
</protein>
<dbReference type="Pfam" id="PF02353">
    <property type="entry name" value="CMAS"/>
    <property type="match status" value="1"/>
</dbReference>
<dbReference type="GO" id="GO:0032259">
    <property type="term" value="P:methylation"/>
    <property type="evidence" value="ECO:0007669"/>
    <property type="project" value="UniProtKB-KW"/>
</dbReference>
<sequence length="427" mass="48300">METDMSFASSLPSPANAGSHQVIHLTQANAREVLSSLPRFVRMGMRIVLALRYGVLTITTPDGQAFRIEGKEPGPVADLCVHDWRFVRMAAEGGDVGVGEAFMAGYWSSSDVTTFLELFCVNRDATVEKLQGSPLFRLAVSIRHWLNRNTRKGSQRNISAHYDLGNAFYREWLDPSMTYSSALFDESTASLEEAQRKKYLALAQAADIKPGHKVLEIGCGWGGFAEFAAGEIGANVRALTISREQYDYARERIFKAGLNDKVEVAFQDYRDETGIYDRIASIEMFEAVGKEYWPVYFNKVSSCLKPGGLAGLQIITIQDTMFKDYARRPDFIQRYIFPGGMLPPPGKLQEIGGRQGLKLSAQRIFGQDYARTLAEWRERFREAWPRISPLGFDERFKRLWEFYFHYCEAGFRSGNIDVRQIVYAKAS</sequence>
<comment type="similarity">
    <text evidence="1">Belongs to the CFA/CMAS family.</text>
</comment>
<dbReference type="InterPro" id="IPR003333">
    <property type="entry name" value="CMAS"/>
</dbReference>
<evidence type="ECO:0000256" key="5">
    <source>
        <dbReference type="ARBA" id="ARBA00023098"/>
    </source>
</evidence>
<dbReference type="InterPro" id="IPR050723">
    <property type="entry name" value="CFA/CMAS"/>
</dbReference>
<dbReference type="CDD" id="cd02440">
    <property type="entry name" value="AdoMet_MTases"/>
    <property type="match status" value="1"/>
</dbReference>
<reference evidence="6 7" key="1">
    <citation type="submission" date="2024-02" db="EMBL/GenBank/DDBJ databases">
        <title>A new putative Pannonibacter species isolated from two cases of bloodstream infections in paediatric patients.</title>
        <authorList>
            <person name="Castellana S."/>
            <person name="De Laurentiis V."/>
            <person name="Grassi M."/>
            <person name="De Leonardis F."/>
            <person name="Mosca A."/>
            <person name="De Carlo C."/>
            <person name="Sparapano E."/>
            <person name="Ronga L."/>
            <person name="Santacroce L."/>
            <person name="Chironna M."/>
            <person name="De Robertis A."/>
            <person name="Bianco A."/>
            <person name="Del Sambro L."/>
            <person name="Capozzi L."/>
            <person name="Parisi A."/>
        </authorList>
    </citation>
    <scope>NUCLEOTIDE SEQUENCE [LARGE SCALE GENOMIC DNA]</scope>
    <source>
        <strain evidence="6 7">Pt2</strain>
    </source>
</reference>
<accession>A0ABU7ZQE5</accession>
<dbReference type="RefSeq" id="WP_334257559.1">
    <property type="nucleotide sequence ID" value="NZ_JBAKBE010000007.1"/>
</dbReference>
<keyword evidence="3 6" id="KW-0808">Transferase</keyword>
<keyword evidence="5" id="KW-0443">Lipid metabolism</keyword>
<dbReference type="PANTHER" id="PTHR43667:SF2">
    <property type="entry name" value="FATTY ACID C-METHYL TRANSFERASE"/>
    <property type="match status" value="1"/>
</dbReference>
<dbReference type="PANTHER" id="PTHR43667">
    <property type="entry name" value="CYCLOPROPANE-FATTY-ACYL-PHOSPHOLIPID SYNTHASE"/>
    <property type="match status" value="1"/>
</dbReference>
<organism evidence="6 7">
    <name type="scientific">Pannonibacter anstelovis</name>
    <dbReference type="NCBI Taxonomy" id="3121537"/>
    <lineage>
        <taxon>Bacteria</taxon>
        <taxon>Pseudomonadati</taxon>
        <taxon>Pseudomonadota</taxon>
        <taxon>Alphaproteobacteria</taxon>
        <taxon>Hyphomicrobiales</taxon>
        <taxon>Stappiaceae</taxon>
        <taxon>Pannonibacter</taxon>
    </lineage>
</organism>
<gene>
    <name evidence="6" type="ORF">V6L76_13485</name>
</gene>
<evidence type="ECO:0000256" key="4">
    <source>
        <dbReference type="ARBA" id="ARBA00022691"/>
    </source>
</evidence>
<evidence type="ECO:0000313" key="6">
    <source>
        <dbReference type="EMBL" id="MEH0097272.1"/>
    </source>
</evidence>
<evidence type="ECO:0000256" key="1">
    <source>
        <dbReference type="ARBA" id="ARBA00010815"/>
    </source>
</evidence>
<dbReference type="InterPro" id="IPR029063">
    <property type="entry name" value="SAM-dependent_MTases_sf"/>
</dbReference>
<keyword evidence="2 6" id="KW-0489">Methyltransferase</keyword>
<dbReference type="SUPFAM" id="SSF53335">
    <property type="entry name" value="S-adenosyl-L-methionine-dependent methyltransferases"/>
    <property type="match status" value="1"/>
</dbReference>
<evidence type="ECO:0000256" key="3">
    <source>
        <dbReference type="ARBA" id="ARBA00022679"/>
    </source>
</evidence>
<dbReference type="Proteomes" id="UP001380822">
    <property type="component" value="Unassembled WGS sequence"/>
</dbReference>
<dbReference type="EMBL" id="JBAKBE010000007">
    <property type="protein sequence ID" value="MEH0097272.1"/>
    <property type="molecule type" value="Genomic_DNA"/>
</dbReference>
<comment type="caution">
    <text evidence="6">The sequence shown here is derived from an EMBL/GenBank/DDBJ whole genome shotgun (WGS) entry which is preliminary data.</text>
</comment>